<protein>
    <submittedName>
        <fullName evidence="2">Uncharacterized protein</fullName>
    </submittedName>
</protein>
<accession>A0A4Y2I754</accession>
<keyword evidence="1" id="KW-0472">Membrane</keyword>
<proteinExistence type="predicted"/>
<feature type="transmembrane region" description="Helical" evidence="1">
    <location>
        <begin position="50"/>
        <end position="71"/>
    </location>
</feature>
<keyword evidence="1" id="KW-0812">Transmembrane</keyword>
<organism evidence="2 3">
    <name type="scientific">Araneus ventricosus</name>
    <name type="common">Orbweaver spider</name>
    <name type="synonym">Epeira ventricosa</name>
    <dbReference type="NCBI Taxonomy" id="182803"/>
    <lineage>
        <taxon>Eukaryota</taxon>
        <taxon>Metazoa</taxon>
        <taxon>Ecdysozoa</taxon>
        <taxon>Arthropoda</taxon>
        <taxon>Chelicerata</taxon>
        <taxon>Arachnida</taxon>
        <taxon>Araneae</taxon>
        <taxon>Araneomorphae</taxon>
        <taxon>Entelegynae</taxon>
        <taxon>Araneoidea</taxon>
        <taxon>Araneidae</taxon>
        <taxon>Araneus</taxon>
    </lineage>
</organism>
<keyword evidence="3" id="KW-1185">Reference proteome</keyword>
<evidence type="ECO:0000313" key="2">
    <source>
        <dbReference type="EMBL" id="GBM73262.1"/>
    </source>
</evidence>
<dbReference type="Proteomes" id="UP000499080">
    <property type="component" value="Unassembled WGS sequence"/>
</dbReference>
<name>A0A4Y2I754_ARAVE</name>
<keyword evidence="1" id="KW-1133">Transmembrane helix</keyword>
<evidence type="ECO:0000313" key="3">
    <source>
        <dbReference type="Proteomes" id="UP000499080"/>
    </source>
</evidence>
<gene>
    <name evidence="2" type="ORF">AVEN_158621_1</name>
</gene>
<reference evidence="2 3" key="1">
    <citation type="journal article" date="2019" name="Sci. Rep.">
        <title>Orb-weaving spider Araneus ventricosus genome elucidates the spidroin gene catalogue.</title>
        <authorList>
            <person name="Kono N."/>
            <person name="Nakamura H."/>
            <person name="Ohtoshi R."/>
            <person name="Moran D.A.P."/>
            <person name="Shinohara A."/>
            <person name="Yoshida Y."/>
            <person name="Fujiwara M."/>
            <person name="Mori M."/>
            <person name="Tomita M."/>
            <person name="Arakawa K."/>
        </authorList>
    </citation>
    <scope>NUCLEOTIDE SEQUENCE [LARGE SCALE GENOMIC DNA]</scope>
</reference>
<comment type="caution">
    <text evidence="2">The sequence shown here is derived from an EMBL/GenBank/DDBJ whole genome shotgun (WGS) entry which is preliminary data.</text>
</comment>
<sequence>MILNYSREETSISFIRESENFLLREARNPCVILLNERLERRADSDRASTLLRFQGVFLLSAFFLSFVALYVGSNRENQEELSKPVNWHFVWRIIVNEWLLRQ</sequence>
<dbReference type="EMBL" id="BGPR01002427">
    <property type="protein sequence ID" value="GBM73262.1"/>
    <property type="molecule type" value="Genomic_DNA"/>
</dbReference>
<dbReference type="AlphaFoldDB" id="A0A4Y2I754"/>
<evidence type="ECO:0000256" key="1">
    <source>
        <dbReference type="SAM" id="Phobius"/>
    </source>
</evidence>